<reference evidence="1 2" key="1">
    <citation type="journal article" date="2024" name="Insects">
        <title>An Improved Chromosome-Level Genome Assembly of the Firefly Pyrocoelia pectoralis.</title>
        <authorList>
            <person name="Fu X."/>
            <person name="Meyer-Rochow V.B."/>
            <person name="Ballantyne L."/>
            <person name="Zhu X."/>
        </authorList>
    </citation>
    <scope>NUCLEOTIDE SEQUENCE [LARGE SCALE GENOMIC DNA]</scope>
    <source>
        <strain evidence="1">XCY_ONT2</strain>
    </source>
</reference>
<evidence type="ECO:0000313" key="2">
    <source>
        <dbReference type="Proteomes" id="UP001329430"/>
    </source>
</evidence>
<dbReference type="GO" id="GO:0005634">
    <property type="term" value="C:nucleus"/>
    <property type="evidence" value="ECO:0007669"/>
    <property type="project" value="TreeGrafter"/>
</dbReference>
<dbReference type="PANTHER" id="PTHR46060">
    <property type="entry name" value="MARINER MOS1 TRANSPOSASE-LIKE PROTEIN"/>
    <property type="match status" value="1"/>
</dbReference>
<sequence>MTVKYVWRCSYILQRKRALEAFNAIEIRVNIRSKKVVEPPLSANKPLVLSIQFGHILANNLRPRKMYPAHIKLRSCPASAANSIRENTGQQWLKKFRSGDFILEDAPRSGRHTVIQGNDLKTLVEADPSQTGRGIAEELDVGHTAVAKRSAFESSVMTGDVRDAECPPRHVPKALTHKKKTMVTILWSTRRLV</sequence>
<evidence type="ECO:0008006" key="3">
    <source>
        <dbReference type="Google" id="ProtNLM"/>
    </source>
</evidence>
<dbReference type="GO" id="GO:0000729">
    <property type="term" value="P:DNA double-strand break processing"/>
    <property type="evidence" value="ECO:0007669"/>
    <property type="project" value="TreeGrafter"/>
</dbReference>
<dbReference type="GO" id="GO:0044547">
    <property type="term" value="F:DNA topoisomerase binding"/>
    <property type="evidence" value="ECO:0007669"/>
    <property type="project" value="TreeGrafter"/>
</dbReference>
<dbReference type="GO" id="GO:0046975">
    <property type="term" value="F:histone H3K36 methyltransferase activity"/>
    <property type="evidence" value="ECO:0007669"/>
    <property type="project" value="TreeGrafter"/>
</dbReference>
<keyword evidence="2" id="KW-1185">Reference proteome</keyword>
<comment type="caution">
    <text evidence="1">The sequence shown here is derived from an EMBL/GenBank/DDBJ whole genome shotgun (WGS) entry which is preliminary data.</text>
</comment>
<dbReference type="EMBL" id="JAVRBK010000006">
    <property type="protein sequence ID" value="KAK5642849.1"/>
    <property type="molecule type" value="Genomic_DNA"/>
</dbReference>
<dbReference type="GO" id="GO:0035861">
    <property type="term" value="C:site of double-strand break"/>
    <property type="evidence" value="ECO:0007669"/>
    <property type="project" value="TreeGrafter"/>
</dbReference>
<protein>
    <recommendedName>
        <fullName evidence="3">Transposase</fullName>
    </recommendedName>
</protein>
<dbReference type="GO" id="GO:0000014">
    <property type="term" value="F:single-stranded DNA endodeoxyribonuclease activity"/>
    <property type="evidence" value="ECO:0007669"/>
    <property type="project" value="TreeGrafter"/>
</dbReference>
<dbReference type="GO" id="GO:0003690">
    <property type="term" value="F:double-stranded DNA binding"/>
    <property type="evidence" value="ECO:0007669"/>
    <property type="project" value="TreeGrafter"/>
</dbReference>
<dbReference type="GO" id="GO:0044774">
    <property type="term" value="P:mitotic DNA integrity checkpoint signaling"/>
    <property type="evidence" value="ECO:0007669"/>
    <property type="project" value="TreeGrafter"/>
</dbReference>
<name>A0AAN7VAY2_9COLE</name>
<proteinExistence type="predicted"/>
<dbReference type="Gene3D" id="1.10.10.10">
    <property type="entry name" value="Winged helix-like DNA-binding domain superfamily/Winged helix DNA-binding domain"/>
    <property type="match status" value="1"/>
</dbReference>
<dbReference type="GO" id="GO:0015074">
    <property type="term" value="P:DNA integration"/>
    <property type="evidence" value="ECO:0007669"/>
    <property type="project" value="TreeGrafter"/>
</dbReference>
<dbReference type="AlphaFoldDB" id="A0AAN7VAY2"/>
<accession>A0AAN7VAY2</accession>
<dbReference type="Proteomes" id="UP001329430">
    <property type="component" value="Chromosome 6"/>
</dbReference>
<evidence type="ECO:0000313" key="1">
    <source>
        <dbReference type="EMBL" id="KAK5642849.1"/>
    </source>
</evidence>
<dbReference type="GO" id="GO:0006303">
    <property type="term" value="P:double-strand break repair via nonhomologous end joining"/>
    <property type="evidence" value="ECO:0007669"/>
    <property type="project" value="TreeGrafter"/>
</dbReference>
<dbReference type="GO" id="GO:0042800">
    <property type="term" value="F:histone H3K4 methyltransferase activity"/>
    <property type="evidence" value="ECO:0007669"/>
    <property type="project" value="TreeGrafter"/>
</dbReference>
<dbReference type="GO" id="GO:0000793">
    <property type="term" value="C:condensed chromosome"/>
    <property type="evidence" value="ECO:0007669"/>
    <property type="project" value="TreeGrafter"/>
</dbReference>
<dbReference type="GO" id="GO:0031297">
    <property type="term" value="P:replication fork processing"/>
    <property type="evidence" value="ECO:0007669"/>
    <property type="project" value="TreeGrafter"/>
</dbReference>
<gene>
    <name evidence="1" type="ORF">RI129_009016</name>
</gene>
<organism evidence="1 2">
    <name type="scientific">Pyrocoelia pectoralis</name>
    <dbReference type="NCBI Taxonomy" id="417401"/>
    <lineage>
        <taxon>Eukaryota</taxon>
        <taxon>Metazoa</taxon>
        <taxon>Ecdysozoa</taxon>
        <taxon>Arthropoda</taxon>
        <taxon>Hexapoda</taxon>
        <taxon>Insecta</taxon>
        <taxon>Pterygota</taxon>
        <taxon>Neoptera</taxon>
        <taxon>Endopterygota</taxon>
        <taxon>Coleoptera</taxon>
        <taxon>Polyphaga</taxon>
        <taxon>Elateriformia</taxon>
        <taxon>Elateroidea</taxon>
        <taxon>Lampyridae</taxon>
        <taxon>Lampyrinae</taxon>
        <taxon>Pyrocoelia</taxon>
    </lineage>
</organism>
<dbReference type="InterPro" id="IPR052709">
    <property type="entry name" value="Transposase-MT_Hybrid"/>
</dbReference>
<dbReference type="PANTHER" id="PTHR46060:SF2">
    <property type="entry name" value="HISTONE-LYSINE N-METHYLTRANSFERASE SETMAR"/>
    <property type="match status" value="1"/>
</dbReference>
<dbReference type="GO" id="GO:0003697">
    <property type="term" value="F:single-stranded DNA binding"/>
    <property type="evidence" value="ECO:0007669"/>
    <property type="project" value="TreeGrafter"/>
</dbReference>
<dbReference type="InterPro" id="IPR036388">
    <property type="entry name" value="WH-like_DNA-bd_sf"/>
</dbReference>